<feature type="domain" description="Chromatin assembly factor 1 subunit Cac1-like C-terminal" evidence="7">
    <location>
        <begin position="555"/>
        <end position="610"/>
    </location>
</feature>
<dbReference type="Proteomes" id="UP000250266">
    <property type="component" value="Unassembled WGS sequence"/>
</dbReference>
<evidence type="ECO:0000256" key="1">
    <source>
        <dbReference type="ARBA" id="ARBA00004123"/>
    </source>
</evidence>
<keyword evidence="9" id="KW-1185">Reference proteome</keyword>
<evidence type="ECO:0000313" key="8">
    <source>
        <dbReference type="EMBL" id="OCK76381.1"/>
    </source>
</evidence>
<dbReference type="InterPro" id="IPR022043">
    <property type="entry name" value="CAF1A_DD"/>
</dbReference>
<evidence type="ECO:0008006" key="10">
    <source>
        <dbReference type="Google" id="ProtNLM"/>
    </source>
</evidence>
<dbReference type="OrthoDB" id="79480at2759"/>
<name>A0A8E2E2X3_9PEZI</name>
<comment type="subcellular location">
    <subcellularLocation>
        <location evidence="1">Nucleus</location>
    </subcellularLocation>
</comment>
<dbReference type="AlphaFoldDB" id="A0A8E2E2X3"/>
<evidence type="ECO:0000313" key="9">
    <source>
        <dbReference type="Proteomes" id="UP000250266"/>
    </source>
</evidence>
<feature type="domain" description="Chromatin assembly factor 1 subunit A dimerization" evidence="6">
    <location>
        <begin position="321"/>
        <end position="395"/>
    </location>
</feature>
<feature type="compositionally biased region" description="Low complexity" evidence="5">
    <location>
        <begin position="11"/>
        <end position="24"/>
    </location>
</feature>
<evidence type="ECO:0000256" key="3">
    <source>
        <dbReference type="ARBA" id="ARBA00023204"/>
    </source>
</evidence>
<evidence type="ECO:0000259" key="7">
    <source>
        <dbReference type="Pfam" id="PF21796"/>
    </source>
</evidence>
<evidence type="ECO:0000256" key="4">
    <source>
        <dbReference type="ARBA" id="ARBA00023242"/>
    </source>
</evidence>
<evidence type="ECO:0000256" key="2">
    <source>
        <dbReference type="ARBA" id="ARBA00022763"/>
    </source>
</evidence>
<dbReference type="Pfam" id="PF12253">
    <property type="entry name" value="CAF1A_dimeriz"/>
    <property type="match status" value="1"/>
</dbReference>
<organism evidence="8 9">
    <name type="scientific">Lepidopterella palustris CBS 459.81</name>
    <dbReference type="NCBI Taxonomy" id="1314670"/>
    <lineage>
        <taxon>Eukaryota</taxon>
        <taxon>Fungi</taxon>
        <taxon>Dikarya</taxon>
        <taxon>Ascomycota</taxon>
        <taxon>Pezizomycotina</taxon>
        <taxon>Dothideomycetes</taxon>
        <taxon>Pleosporomycetidae</taxon>
        <taxon>Mytilinidiales</taxon>
        <taxon>Argynnaceae</taxon>
        <taxon>Lepidopterella</taxon>
    </lineage>
</organism>
<feature type="compositionally biased region" description="Basic and acidic residues" evidence="5">
    <location>
        <begin position="76"/>
        <end position="144"/>
    </location>
</feature>
<gene>
    <name evidence="8" type="ORF">K432DRAFT_396481</name>
</gene>
<keyword evidence="4" id="KW-0539">Nucleus</keyword>
<feature type="region of interest" description="Disordered" evidence="5">
    <location>
        <begin position="1"/>
        <end position="203"/>
    </location>
</feature>
<protein>
    <recommendedName>
        <fullName evidence="10">Chromatin assembly factor 1 subunit A</fullName>
    </recommendedName>
</protein>
<proteinExistence type="predicted"/>
<accession>A0A8E2E2X3</accession>
<dbReference type="GO" id="GO:0033186">
    <property type="term" value="C:CAF-1 complex"/>
    <property type="evidence" value="ECO:0007669"/>
    <property type="project" value="TreeGrafter"/>
</dbReference>
<dbReference type="EMBL" id="KV745216">
    <property type="protein sequence ID" value="OCK76381.1"/>
    <property type="molecule type" value="Genomic_DNA"/>
</dbReference>
<keyword evidence="2" id="KW-0227">DNA damage</keyword>
<keyword evidence="3" id="KW-0234">DNA repair</keyword>
<evidence type="ECO:0000259" key="6">
    <source>
        <dbReference type="Pfam" id="PF12253"/>
    </source>
</evidence>
<evidence type="ECO:0000256" key="5">
    <source>
        <dbReference type="SAM" id="MobiDB-lite"/>
    </source>
</evidence>
<dbReference type="PANTHER" id="PTHR15272">
    <property type="entry name" value="CHROMATIN ASSEMBLY FACTOR 1 SUBUNIT A CAF-1 SUBUNIT A"/>
    <property type="match status" value="1"/>
</dbReference>
<feature type="compositionally biased region" description="Polar residues" evidence="5">
    <location>
        <begin position="59"/>
        <end position="69"/>
    </location>
</feature>
<dbReference type="InterPro" id="IPR048800">
    <property type="entry name" value="Cac1-like_C"/>
</dbReference>
<reference evidence="8 9" key="1">
    <citation type="journal article" date="2016" name="Nat. Commun.">
        <title>Ectomycorrhizal ecology is imprinted in the genome of the dominant symbiotic fungus Cenococcum geophilum.</title>
        <authorList>
            <consortium name="DOE Joint Genome Institute"/>
            <person name="Peter M."/>
            <person name="Kohler A."/>
            <person name="Ohm R.A."/>
            <person name="Kuo A."/>
            <person name="Krutzmann J."/>
            <person name="Morin E."/>
            <person name="Arend M."/>
            <person name="Barry K.W."/>
            <person name="Binder M."/>
            <person name="Choi C."/>
            <person name="Clum A."/>
            <person name="Copeland A."/>
            <person name="Grisel N."/>
            <person name="Haridas S."/>
            <person name="Kipfer T."/>
            <person name="LaButti K."/>
            <person name="Lindquist E."/>
            <person name="Lipzen A."/>
            <person name="Maire R."/>
            <person name="Meier B."/>
            <person name="Mihaltcheva S."/>
            <person name="Molinier V."/>
            <person name="Murat C."/>
            <person name="Poggeler S."/>
            <person name="Quandt C.A."/>
            <person name="Sperisen C."/>
            <person name="Tritt A."/>
            <person name="Tisserant E."/>
            <person name="Crous P.W."/>
            <person name="Henrissat B."/>
            <person name="Nehls U."/>
            <person name="Egli S."/>
            <person name="Spatafora J.W."/>
            <person name="Grigoriev I.V."/>
            <person name="Martin F.M."/>
        </authorList>
    </citation>
    <scope>NUCLEOTIDE SEQUENCE [LARGE SCALE GENOMIC DNA]</scope>
    <source>
        <strain evidence="8 9">CBS 459.81</strain>
    </source>
</reference>
<dbReference type="GO" id="GO:0005634">
    <property type="term" value="C:nucleus"/>
    <property type="evidence" value="ECO:0007669"/>
    <property type="project" value="UniProtKB-SubCell"/>
</dbReference>
<dbReference type="GO" id="GO:0006334">
    <property type="term" value="P:nucleosome assembly"/>
    <property type="evidence" value="ECO:0007669"/>
    <property type="project" value="TreeGrafter"/>
</dbReference>
<feature type="region of interest" description="Disordered" evidence="5">
    <location>
        <begin position="363"/>
        <end position="399"/>
    </location>
</feature>
<dbReference type="GO" id="GO:0006281">
    <property type="term" value="P:DNA repair"/>
    <property type="evidence" value="ECO:0007669"/>
    <property type="project" value="UniProtKB-KW"/>
</dbReference>
<dbReference type="PANTHER" id="PTHR15272:SF0">
    <property type="entry name" value="CHROMATIN ASSEMBLY FACTOR 1 SUBUNIT A"/>
    <property type="match status" value="1"/>
</dbReference>
<dbReference type="Pfam" id="PF21796">
    <property type="entry name" value="Cac1_C"/>
    <property type="match status" value="1"/>
</dbReference>
<sequence>MGLARSPSPSPSDTSTTSLTVLSTQPIPPSSLYPPTARQPSPIPSSHRSSNGDGPEAIQNATTTSGAQTTKRRKLTATEKEKQRQEKEAKEKAKAELKAQKEEEKRARDEERRKKNEEKEEKKRAKELELQQKEGEKRKKERSQMKLNAFFMKPKKASTESPVKPSSLVEEARKRSTELLEPGGTLQAPTSGPPSPIKPSPRKKIAAGLTDYERCFLPFELPSRAVLAPYNRFILDQDKLDAARKRLDAMAQHNTATMELSQPETFKACLSQRAPRGASTMSVRDIIARLHGSLDNPIDLTNEDTRSAQQPLKLLEAVRMKYLHFSEDVRPPYYGTFTKFYTPLEAARLARNPFRRGLRETDYDYDSEAEWEEPEEGEDLDSEGEDDADSAGGDDDLESFLDDEDAAENKRRLISGDLEPVSTGLCWEDMHGVSRRADGSGEICHDFKGFRLEVLLDPQPRTIDPFSTAYWEPTFTPASNTLAVPVKETAGSASSGLMNPPRLPLTSRPNCMANGMTNTFNKTSSDPKASKLTVVSAASSKLPKLPKRMVPPEQLQEFKDAIQGSDLTKIALVEALKKRFPKLPKDVINNTLGSVAARLGAKEVDKRWVLLSG</sequence>